<dbReference type="EMBL" id="MNCJ02000322">
    <property type="protein sequence ID" value="KAF5797739.1"/>
    <property type="molecule type" value="Genomic_DNA"/>
</dbReference>
<keyword evidence="4" id="KW-1185">Reference proteome</keyword>
<sequence>MRKLFVFSLILVLIQVVCENTGLGFGPVVKRRLLEQNGAKMMHFSKLPDMALPCQTEARPCQAFRHRHYQPALASSSQTIKIQPSKTVPTTGTTMPGQFQPQIILFPRTIRSQSSTIGSHDPTMPEHGRATSGTFERDFSRNGSKQD</sequence>
<feature type="compositionally biased region" description="Basic and acidic residues" evidence="1">
    <location>
        <begin position="123"/>
        <end position="147"/>
    </location>
</feature>
<evidence type="ECO:0000256" key="1">
    <source>
        <dbReference type="SAM" id="MobiDB-lite"/>
    </source>
</evidence>
<evidence type="ECO:0000256" key="2">
    <source>
        <dbReference type="SAM" id="SignalP"/>
    </source>
</evidence>
<comment type="caution">
    <text evidence="3">The sequence shown here is derived from an EMBL/GenBank/DDBJ whole genome shotgun (WGS) entry which is preliminary data.</text>
</comment>
<proteinExistence type="predicted"/>
<feature type="chain" id="PRO_5039937724" evidence="2">
    <location>
        <begin position="20"/>
        <end position="147"/>
    </location>
</feature>
<reference evidence="3" key="1">
    <citation type="journal article" date="2017" name="Nature">
        <title>The sunflower genome provides insights into oil metabolism, flowering and Asterid evolution.</title>
        <authorList>
            <person name="Badouin H."/>
            <person name="Gouzy J."/>
            <person name="Grassa C.J."/>
            <person name="Murat F."/>
            <person name="Staton S.E."/>
            <person name="Cottret L."/>
            <person name="Lelandais-Briere C."/>
            <person name="Owens G.L."/>
            <person name="Carrere S."/>
            <person name="Mayjonade B."/>
            <person name="Legrand L."/>
            <person name="Gill N."/>
            <person name="Kane N.C."/>
            <person name="Bowers J.E."/>
            <person name="Hubner S."/>
            <person name="Bellec A."/>
            <person name="Berard A."/>
            <person name="Berges H."/>
            <person name="Blanchet N."/>
            <person name="Boniface M.C."/>
            <person name="Brunel D."/>
            <person name="Catrice O."/>
            <person name="Chaidir N."/>
            <person name="Claudel C."/>
            <person name="Donnadieu C."/>
            <person name="Faraut T."/>
            <person name="Fievet G."/>
            <person name="Helmstetter N."/>
            <person name="King M."/>
            <person name="Knapp S.J."/>
            <person name="Lai Z."/>
            <person name="Le Paslier M.C."/>
            <person name="Lippi Y."/>
            <person name="Lorenzon L."/>
            <person name="Mandel J.R."/>
            <person name="Marage G."/>
            <person name="Marchand G."/>
            <person name="Marquand E."/>
            <person name="Bret-Mestries E."/>
            <person name="Morien E."/>
            <person name="Nambeesan S."/>
            <person name="Nguyen T."/>
            <person name="Pegot-Espagnet P."/>
            <person name="Pouilly N."/>
            <person name="Raftis F."/>
            <person name="Sallet E."/>
            <person name="Schiex T."/>
            <person name="Thomas J."/>
            <person name="Vandecasteele C."/>
            <person name="Vares D."/>
            <person name="Vear F."/>
            <person name="Vautrin S."/>
            <person name="Crespi M."/>
            <person name="Mangin B."/>
            <person name="Burke J.M."/>
            <person name="Salse J."/>
            <person name="Munos S."/>
            <person name="Vincourt P."/>
            <person name="Rieseberg L.H."/>
            <person name="Langlade N.B."/>
        </authorList>
    </citation>
    <scope>NUCLEOTIDE SEQUENCE</scope>
    <source>
        <tissue evidence="3">Leaves</tissue>
    </source>
</reference>
<accession>A0A9K3IIS1</accession>
<dbReference type="AlphaFoldDB" id="A0A9K3IIS1"/>
<evidence type="ECO:0000313" key="3">
    <source>
        <dbReference type="EMBL" id="KAF5797739.1"/>
    </source>
</evidence>
<evidence type="ECO:0000313" key="4">
    <source>
        <dbReference type="Proteomes" id="UP000215914"/>
    </source>
</evidence>
<feature type="signal peptide" evidence="2">
    <location>
        <begin position="1"/>
        <end position="19"/>
    </location>
</feature>
<protein>
    <submittedName>
        <fullName evidence="3">Uncharacterized protein</fullName>
    </submittedName>
</protein>
<feature type="region of interest" description="Disordered" evidence="1">
    <location>
        <begin position="114"/>
        <end position="147"/>
    </location>
</feature>
<dbReference type="Proteomes" id="UP000215914">
    <property type="component" value="Unassembled WGS sequence"/>
</dbReference>
<keyword evidence="2" id="KW-0732">Signal</keyword>
<dbReference type="Gramene" id="mRNA:HanXRQr2_Chr07g0284271">
    <property type="protein sequence ID" value="CDS:HanXRQr2_Chr07g0284271.1"/>
    <property type="gene ID" value="HanXRQr2_Chr07g0284271"/>
</dbReference>
<organism evidence="3 4">
    <name type="scientific">Helianthus annuus</name>
    <name type="common">Common sunflower</name>
    <dbReference type="NCBI Taxonomy" id="4232"/>
    <lineage>
        <taxon>Eukaryota</taxon>
        <taxon>Viridiplantae</taxon>
        <taxon>Streptophyta</taxon>
        <taxon>Embryophyta</taxon>
        <taxon>Tracheophyta</taxon>
        <taxon>Spermatophyta</taxon>
        <taxon>Magnoliopsida</taxon>
        <taxon>eudicotyledons</taxon>
        <taxon>Gunneridae</taxon>
        <taxon>Pentapetalae</taxon>
        <taxon>asterids</taxon>
        <taxon>campanulids</taxon>
        <taxon>Asterales</taxon>
        <taxon>Asteraceae</taxon>
        <taxon>Asteroideae</taxon>
        <taxon>Heliantheae alliance</taxon>
        <taxon>Heliantheae</taxon>
        <taxon>Helianthus</taxon>
    </lineage>
</organism>
<name>A0A9K3IIS1_HELAN</name>
<gene>
    <name evidence="3" type="ORF">HanXRQr2_Chr07g0284271</name>
</gene>
<reference evidence="3" key="2">
    <citation type="submission" date="2020-06" db="EMBL/GenBank/DDBJ databases">
        <title>Helianthus annuus Genome sequencing and assembly Release 2.</title>
        <authorList>
            <person name="Gouzy J."/>
            <person name="Langlade N."/>
            <person name="Munos S."/>
        </authorList>
    </citation>
    <scope>NUCLEOTIDE SEQUENCE</scope>
    <source>
        <tissue evidence="3">Leaves</tissue>
    </source>
</reference>